<dbReference type="PANTHER" id="PTHR10357">
    <property type="entry name" value="ALPHA-AMYLASE FAMILY MEMBER"/>
    <property type="match status" value="1"/>
</dbReference>
<dbReference type="InterPro" id="IPR004185">
    <property type="entry name" value="Glyco_hydro_13_lg-like_dom"/>
</dbReference>
<dbReference type="PANTHER" id="PTHR10357:SF210">
    <property type="entry name" value="MALTODEXTRIN GLUCOSIDASE"/>
    <property type="match status" value="1"/>
</dbReference>
<dbReference type="InterPro" id="IPR013783">
    <property type="entry name" value="Ig-like_fold"/>
</dbReference>
<dbReference type="Gene3D" id="2.60.40.10">
    <property type="entry name" value="Immunoglobulins"/>
    <property type="match status" value="1"/>
</dbReference>
<dbReference type="Pfam" id="PF02903">
    <property type="entry name" value="Alpha-amylase_N"/>
    <property type="match status" value="1"/>
</dbReference>
<dbReference type="EMBL" id="DQBS01000005">
    <property type="protein sequence ID" value="HCO69012.1"/>
    <property type="molecule type" value="Genomic_DNA"/>
</dbReference>
<proteinExistence type="predicted"/>
<dbReference type="SUPFAM" id="SSF51011">
    <property type="entry name" value="Glycosyl hydrolase domain"/>
    <property type="match status" value="1"/>
</dbReference>
<gene>
    <name evidence="4" type="ORF">DIT26_00235</name>
</gene>
<sequence length="589" mass="68668">MDRSSIYHISEHNYAYPKGNDTLAVRVRTRKDDVKRILVYYKNLYDHSERISTTEMKKILTDGICDMYEASLVVEEKRFKYYFELFDVVDHVFLTSDGLLDSFESGSFFYYPYINDDDIFDLPAWAEGEIIYQIFVDRFYDGDPSNNPEGTRSWNSLPDKTIESHGGFKGTLRRNTYYGGDIEGVMKKLDYIRGLGAKIIYLTPIFKSDSYHKYDINDYFEIDRAFGDKAKAKEMVDEAHRLGLKVLLDGVFNHCSYANPLFMDVIENQSQSKYKDWFCIRSFPVNENRKDYDSFGNVAPSMPRLNTSNPEVIRYVIDVAKYWTEELAVDGWRMDVADEVSHRLWVEFRSEMKRKWPEMLLIGEIWNHASRWLQGSEMDTVTNYKFLRTLHLFSQRTIGSHEFWNRTRANMMLYKTPVNNYLVNLVGSHDTKRCRTTLGSERRHVLAMLVTLAFQGMPLIYYGDELCMEGADDPDNRRPMEWGALETNCALTIREFSRFRSRSEVLKKGKMVPLNTNQERVLAFIREFDGKKLLFAANFGDSPATFSLEGSVCRLVFGNAIVDGAKMEIEREDYALLEIDGEFIRSQDV</sequence>
<dbReference type="Gene3D" id="2.60.40.1180">
    <property type="entry name" value="Golgi alpha-mannosidase II"/>
    <property type="match status" value="1"/>
</dbReference>
<protein>
    <recommendedName>
        <fullName evidence="3">Glycosyl hydrolase family 13 catalytic domain-containing protein</fullName>
    </recommendedName>
</protein>
<dbReference type="SUPFAM" id="SSF81296">
    <property type="entry name" value="E set domains"/>
    <property type="match status" value="1"/>
</dbReference>
<dbReference type="Gene3D" id="3.90.400.10">
    <property type="entry name" value="Oligo-1,6-glucosidase, Domain 2"/>
    <property type="match status" value="1"/>
</dbReference>
<comment type="caution">
    <text evidence="4">The sequence shown here is derived from an EMBL/GenBank/DDBJ whole genome shotgun (WGS) entry which is preliminary data.</text>
</comment>
<dbReference type="InterPro" id="IPR017853">
    <property type="entry name" value="GH"/>
</dbReference>
<dbReference type="InterPro" id="IPR045857">
    <property type="entry name" value="O16G_dom_2"/>
</dbReference>
<keyword evidence="2" id="KW-0326">Glycosidase</keyword>
<evidence type="ECO:0000313" key="4">
    <source>
        <dbReference type="EMBL" id="HCO69012.1"/>
    </source>
</evidence>
<dbReference type="AlphaFoldDB" id="A0A3D3TKW3"/>
<dbReference type="Proteomes" id="UP000264215">
    <property type="component" value="Unassembled WGS sequence"/>
</dbReference>
<accession>A0A3D3TKW3</accession>
<dbReference type="Gene3D" id="3.20.20.80">
    <property type="entry name" value="Glycosidases"/>
    <property type="match status" value="1"/>
</dbReference>
<evidence type="ECO:0000256" key="2">
    <source>
        <dbReference type="ARBA" id="ARBA00023295"/>
    </source>
</evidence>
<dbReference type="SUPFAM" id="SSF51445">
    <property type="entry name" value="(Trans)glycosidases"/>
    <property type="match status" value="1"/>
</dbReference>
<dbReference type="SMART" id="SM00642">
    <property type="entry name" value="Aamy"/>
    <property type="match status" value="1"/>
</dbReference>
<keyword evidence="1" id="KW-0378">Hydrolase</keyword>
<feature type="domain" description="Glycosyl hydrolase family 13 catalytic" evidence="3">
    <location>
        <begin position="133"/>
        <end position="500"/>
    </location>
</feature>
<evidence type="ECO:0000313" key="5">
    <source>
        <dbReference type="Proteomes" id="UP000264215"/>
    </source>
</evidence>
<dbReference type="InterPro" id="IPR013780">
    <property type="entry name" value="Glyco_hydro_b"/>
</dbReference>
<dbReference type="CDD" id="cd02857">
    <property type="entry name" value="E_set_CDase_PDE_N"/>
    <property type="match status" value="1"/>
</dbReference>
<name>A0A3D3TKW3_9BACT</name>
<reference evidence="4 5" key="1">
    <citation type="journal article" date="2018" name="Nat. Biotechnol.">
        <title>A standardized bacterial taxonomy based on genome phylogeny substantially revises the tree of life.</title>
        <authorList>
            <person name="Parks D.H."/>
            <person name="Chuvochina M."/>
            <person name="Waite D.W."/>
            <person name="Rinke C."/>
            <person name="Skarshewski A."/>
            <person name="Chaumeil P.A."/>
            <person name="Hugenholtz P."/>
        </authorList>
    </citation>
    <scope>NUCLEOTIDE SEQUENCE [LARGE SCALE GENOMIC DNA]</scope>
    <source>
        <strain evidence="4">UBA9905</strain>
    </source>
</reference>
<dbReference type="GO" id="GO:0004553">
    <property type="term" value="F:hydrolase activity, hydrolyzing O-glycosyl compounds"/>
    <property type="evidence" value="ECO:0007669"/>
    <property type="project" value="InterPro"/>
</dbReference>
<dbReference type="CDD" id="cd11338">
    <property type="entry name" value="AmyAc_CMD"/>
    <property type="match status" value="1"/>
</dbReference>
<dbReference type="InterPro" id="IPR014756">
    <property type="entry name" value="Ig_E-set"/>
</dbReference>
<dbReference type="GO" id="GO:0005975">
    <property type="term" value="P:carbohydrate metabolic process"/>
    <property type="evidence" value="ECO:0007669"/>
    <property type="project" value="InterPro"/>
</dbReference>
<dbReference type="InterPro" id="IPR006047">
    <property type="entry name" value="GH13_cat_dom"/>
</dbReference>
<organism evidence="4 5">
    <name type="scientific">Mesotoga infera</name>
    <dbReference type="NCBI Taxonomy" id="1236046"/>
    <lineage>
        <taxon>Bacteria</taxon>
        <taxon>Thermotogati</taxon>
        <taxon>Thermotogota</taxon>
        <taxon>Thermotogae</taxon>
        <taxon>Kosmotogales</taxon>
        <taxon>Kosmotogaceae</taxon>
        <taxon>Mesotoga</taxon>
    </lineage>
</organism>
<evidence type="ECO:0000259" key="3">
    <source>
        <dbReference type="SMART" id="SM00642"/>
    </source>
</evidence>
<dbReference type="Pfam" id="PF00128">
    <property type="entry name" value="Alpha-amylase"/>
    <property type="match status" value="1"/>
</dbReference>
<evidence type="ECO:0000256" key="1">
    <source>
        <dbReference type="ARBA" id="ARBA00022801"/>
    </source>
</evidence>